<comment type="caution">
    <text evidence="3">The sequence shown here is derived from an EMBL/GenBank/DDBJ whole genome shotgun (WGS) entry which is preliminary data.</text>
</comment>
<dbReference type="InterPro" id="IPR036779">
    <property type="entry name" value="LysM_dom_sf"/>
</dbReference>
<dbReference type="Pfam" id="PF01476">
    <property type="entry name" value="LysM"/>
    <property type="match status" value="2"/>
</dbReference>
<dbReference type="SUPFAM" id="SSF54106">
    <property type="entry name" value="LysM domain"/>
    <property type="match status" value="2"/>
</dbReference>
<dbReference type="InterPro" id="IPR050570">
    <property type="entry name" value="Cell_wall_metabolism_enzyme"/>
</dbReference>
<evidence type="ECO:0000256" key="1">
    <source>
        <dbReference type="SAM" id="MobiDB-lite"/>
    </source>
</evidence>
<dbReference type="CDD" id="cd12797">
    <property type="entry name" value="M23_peptidase"/>
    <property type="match status" value="1"/>
</dbReference>
<dbReference type="Pfam" id="PF01551">
    <property type="entry name" value="Peptidase_M23"/>
    <property type="match status" value="1"/>
</dbReference>
<dbReference type="Proteomes" id="UP000529417">
    <property type="component" value="Unassembled WGS sequence"/>
</dbReference>
<sequence>MDSKGFRRVGWVAALGAVVALGACSDFDLDLRSADNGFSTADAARQVSASRPRPDDRGVITYPNFQVAVARSGDSVADIANRVGVSPDELARFNALTPDTNLRGGEVLALPGEVPATTAPAQSREIEITTLAETAIDRAEGTERPSAAPQPSQADAPQRHRVERGESAYSIARLYNVTPRALADWNGLDPEMRVREGQVLTIPTAAQTARRNAEAQEEETRTAAAAPPPGSGSSTPTPPSAARPMPEEAPSERETAAAAEEERPSPPAMVEDRTEASAARLSMPLDGRIIRAYSPGRFDGIGIAGSAGSSVRAAASGTVAAITRDTNNVPIMVIRHEGDLLTVYANIDDLRVERNDRVSRGQVIATVRAGDPSFLHFEVRDGFNSVDPMPLLQ</sequence>
<dbReference type="SUPFAM" id="SSF51261">
    <property type="entry name" value="Duplicated hybrid motif"/>
    <property type="match status" value="1"/>
</dbReference>
<feature type="region of interest" description="Disordered" evidence="1">
    <location>
        <begin position="139"/>
        <end position="162"/>
    </location>
</feature>
<evidence type="ECO:0000313" key="4">
    <source>
        <dbReference type="Proteomes" id="UP000529417"/>
    </source>
</evidence>
<dbReference type="InterPro" id="IPR011055">
    <property type="entry name" value="Dup_hybrid_motif"/>
</dbReference>
<dbReference type="CDD" id="cd00118">
    <property type="entry name" value="LysM"/>
    <property type="match status" value="2"/>
</dbReference>
<keyword evidence="4" id="KW-1185">Reference proteome</keyword>
<dbReference type="Gene3D" id="3.10.350.10">
    <property type="entry name" value="LysM domain"/>
    <property type="match status" value="2"/>
</dbReference>
<dbReference type="PROSITE" id="PS51257">
    <property type="entry name" value="PROKAR_LIPOPROTEIN"/>
    <property type="match status" value="1"/>
</dbReference>
<feature type="domain" description="LysM" evidence="2">
    <location>
        <begin position="158"/>
        <end position="202"/>
    </location>
</feature>
<dbReference type="Gene3D" id="2.70.70.10">
    <property type="entry name" value="Glucose Permease (Domain IIA)"/>
    <property type="match status" value="1"/>
</dbReference>
<evidence type="ECO:0000313" key="3">
    <source>
        <dbReference type="EMBL" id="NYS26326.1"/>
    </source>
</evidence>
<feature type="region of interest" description="Disordered" evidence="1">
    <location>
        <begin position="199"/>
        <end position="279"/>
    </location>
</feature>
<reference evidence="3 4" key="1">
    <citation type="journal article" date="2000" name="Arch. Microbiol.">
        <title>Rhodobaca bogoriensis gen. nov. and sp. nov., an alkaliphilic purple nonsulfur bacterium from African Rift Valley soda lakes.</title>
        <authorList>
            <person name="Milford A.D."/>
            <person name="Achenbach L.A."/>
            <person name="Jung D.O."/>
            <person name="Madigan M.T."/>
        </authorList>
    </citation>
    <scope>NUCLEOTIDE SEQUENCE [LARGE SCALE GENOMIC DNA]</scope>
    <source>
        <strain evidence="3 4">2376</strain>
    </source>
</reference>
<feature type="compositionally biased region" description="Basic and acidic residues" evidence="1">
    <location>
        <begin position="211"/>
        <end position="221"/>
    </location>
</feature>
<dbReference type="EMBL" id="JACBXS010000040">
    <property type="protein sequence ID" value="NYS26326.1"/>
    <property type="molecule type" value="Genomic_DNA"/>
</dbReference>
<organism evidence="3 4">
    <name type="scientific">Rhabdonatronobacter sediminivivens</name>
    <dbReference type="NCBI Taxonomy" id="2743469"/>
    <lineage>
        <taxon>Bacteria</taxon>
        <taxon>Pseudomonadati</taxon>
        <taxon>Pseudomonadota</taxon>
        <taxon>Alphaproteobacteria</taxon>
        <taxon>Rhodobacterales</taxon>
        <taxon>Paracoccaceae</taxon>
        <taxon>Rhabdonatronobacter</taxon>
    </lineage>
</organism>
<name>A0A7Z0I1Q2_9RHOB</name>
<feature type="compositionally biased region" description="Pro residues" evidence="1">
    <location>
        <begin position="226"/>
        <end position="241"/>
    </location>
</feature>
<dbReference type="SMART" id="SM00257">
    <property type="entry name" value="LysM"/>
    <property type="match status" value="2"/>
</dbReference>
<accession>A0A7Z0I1Q2</accession>
<dbReference type="GO" id="GO:0004222">
    <property type="term" value="F:metalloendopeptidase activity"/>
    <property type="evidence" value="ECO:0007669"/>
    <property type="project" value="TreeGrafter"/>
</dbReference>
<feature type="compositionally biased region" description="Basic and acidic residues" evidence="1">
    <location>
        <begin position="250"/>
        <end position="275"/>
    </location>
</feature>
<evidence type="ECO:0000259" key="2">
    <source>
        <dbReference type="PROSITE" id="PS51782"/>
    </source>
</evidence>
<feature type="compositionally biased region" description="Low complexity" evidence="1">
    <location>
        <begin position="145"/>
        <end position="156"/>
    </location>
</feature>
<dbReference type="InterPro" id="IPR016047">
    <property type="entry name" value="M23ase_b-sheet_dom"/>
</dbReference>
<dbReference type="PANTHER" id="PTHR21666">
    <property type="entry name" value="PEPTIDASE-RELATED"/>
    <property type="match status" value="1"/>
</dbReference>
<dbReference type="RefSeq" id="WP_179907122.1">
    <property type="nucleotide sequence ID" value="NZ_JACBXS010000040.1"/>
</dbReference>
<proteinExistence type="predicted"/>
<dbReference type="PANTHER" id="PTHR21666:SF270">
    <property type="entry name" value="MUREIN HYDROLASE ACTIVATOR ENVC"/>
    <property type="match status" value="1"/>
</dbReference>
<feature type="domain" description="LysM" evidence="2">
    <location>
        <begin position="66"/>
        <end position="110"/>
    </location>
</feature>
<protein>
    <submittedName>
        <fullName evidence="3">LysM peptidoglycan-binding domain-containing protein</fullName>
    </submittedName>
</protein>
<dbReference type="AlphaFoldDB" id="A0A7Z0I1Q2"/>
<gene>
    <name evidence="3" type="ORF">HUK65_15160</name>
</gene>
<dbReference type="InterPro" id="IPR018392">
    <property type="entry name" value="LysM"/>
</dbReference>
<dbReference type="PROSITE" id="PS51782">
    <property type="entry name" value="LYSM"/>
    <property type="match status" value="2"/>
</dbReference>